<dbReference type="RefSeq" id="WP_006994038.1">
    <property type="nucleotide sequence ID" value="NZ_BAEP01000072.1"/>
</dbReference>
<dbReference type="GO" id="GO:0046872">
    <property type="term" value="F:metal ion binding"/>
    <property type="evidence" value="ECO:0007669"/>
    <property type="project" value="UniProtKB-UniRule"/>
</dbReference>
<dbReference type="InterPro" id="IPR029056">
    <property type="entry name" value="Ribokinase-like"/>
</dbReference>
<comment type="catalytic activity">
    <reaction evidence="15 17 19">
        <text>(6S)-NADHX + ADP = AMP + phosphate + NADH + H(+)</text>
        <dbReference type="Rhea" id="RHEA:32223"/>
        <dbReference type="ChEBI" id="CHEBI:15378"/>
        <dbReference type="ChEBI" id="CHEBI:43474"/>
        <dbReference type="ChEBI" id="CHEBI:57945"/>
        <dbReference type="ChEBI" id="CHEBI:64074"/>
        <dbReference type="ChEBI" id="CHEBI:456215"/>
        <dbReference type="ChEBI" id="CHEBI:456216"/>
        <dbReference type="EC" id="4.2.1.136"/>
    </reaction>
</comment>
<evidence type="ECO:0000259" key="21">
    <source>
        <dbReference type="PROSITE" id="PS51385"/>
    </source>
</evidence>
<evidence type="ECO:0000256" key="16">
    <source>
        <dbReference type="ARBA" id="ARBA00049209"/>
    </source>
</evidence>
<evidence type="ECO:0000256" key="10">
    <source>
        <dbReference type="ARBA" id="ARBA00023027"/>
    </source>
</evidence>
<feature type="domain" description="YjeF C-terminal" evidence="20">
    <location>
        <begin position="238"/>
        <end position="511"/>
    </location>
</feature>
<feature type="domain" description="YjeF N-terminal" evidence="21">
    <location>
        <begin position="27"/>
        <end position="229"/>
    </location>
</feature>
<comment type="caution">
    <text evidence="17">Lacks conserved residue(s) required for the propagation of feature annotation.</text>
</comment>
<comment type="function">
    <text evidence="18">Catalyzes the epimerization of the S- and R-forms of NAD(P)HX, a damaged form of NAD(P)H that is a result of enzymatic or heat-dependent hydration. This is a prerequisite for the S-specific NAD(P)H-hydrate dehydratase to allow the repair of both epimers of NAD(P)HX.</text>
</comment>
<evidence type="ECO:0000313" key="22">
    <source>
        <dbReference type="EMBL" id="GAC25887.1"/>
    </source>
</evidence>
<comment type="function">
    <text evidence="17">Catalyzes the dehydration of the S-form of NAD(P)HX at the expense of ADP, which is converted to AMP. Together with NAD(P)HX epimerase, which catalyzes the epimerization of the S- and R-forms, the enzyme allows the repair of both epimers of NAD(P)HX, a damaged form of NAD(P)H that is a result of enzymatic or heat-dependent hydration.</text>
</comment>
<evidence type="ECO:0000256" key="11">
    <source>
        <dbReference type="ARBA" id="ARBA00023235"/>
    </source>
</evidence>
<protein>
    <recommendedName>
        <fullName evidence="19">Bifunctional NAD(P)H-hydrate repair enzyme</fullName>
    </recommendedName>
    <alternativeName>
        <fullName evidence="19">Nicotinamide nucleotide repair protein</fullName>
    </alternativeName>
    <domain>
        <recommendedName>
            <fullName evidence="19">ADP-dependent (S)-NAD(P)H-hydrate dehydratase</fullName>
            <ecNumber evidence="19">4.2.1.136</ecNumber>
        </recommendedName>
        <alternativeName>
            <fullName evidence="19">ADP-dependent NAD(P)HX dehydratase</fullName>
        </alternativeName>
    </domain>
    <domain>
        <recommendedName>
            <fullName evidence="19">NAD(P)H-hydrate epimerase</fullName>
            <ecNumber evidence="19">5.1.99.6</ecNumber>
        </recommendedName>
    </domain>
</protein>
<dbReference type="InterPro" id="IPR030677">
    <property type="entry name" value="Nnr"/>
</dbReference>
<evidence type="ECO:0000256" key="12">
    <source>
        <dbReference type="ARBA" id="ARBA00023239"/>
    </source>
</evidence>
<organism evidence="22 23">
    <name type="scientific">Paraglaciecola mesophila KMM 241</name>
    <dbReference type="NCBI Taxonomy" id="1128912"/>
    <lineage>
        <taxon>Bacteria</taxon>
        <taxon>Pseudomonadati</taxon>
        <taxon>Pseudomonadota</taxon>
        <taxon>Gammaproteobacteria</taxon>
        <taxon>Alteromonadales</taxon>
        <taxon>Alteromonadaceae</taxon>
        <taxon>Paraglaciecola</taxon>
    </lineage>
</organism>
<keyword evidence="5 18" id="KW-0479">Metal-binding</keyword>
<reference evidence="22 23" key="1">
    <citation type="journal article" date="2017" name="Antonie Van Leeuwenhoek">
        <title>Rhizobium rhizosphaerae sp. nov., a novel species isolated from rice rhizosphere.</title>
        <authorList>
            <person name="Zhao J.J."/>
            <person name="Zhang J."/>
            <person name="Zhang R.J."/>
            <person name="Zhang C.W."/>
            <person name="Yin H.Q."/>
            <person name="Zhang X.X."/>
        </authorList>
    </citation>
    <scope>NUCLEOTIDE SEQUENCE [LARGE SCALE GENOMIC DNA]</scope>
    <source>
        <strain evidence="22 23">KMM 241</strain>
    </source>
</reference>
<proteinExistence type="inferred from homology"/>
<evidence type="ECO:0000313" key="23">
    <source>
        <dbReference type="Proteomes" id="UP000006263"/>
    </source>
</evidence>
<evidence type="ECO:0000256" key="18">
    <source>
        <dbReference type="HAMAP-Rule" id="MF_01966"/>
    </source>
</evidence>
<name>K6Z692_9ALTE</name>
<feature type="binding site" evidence="18">
    <location>
        <position position="172"/>
    </location>
    <ligand>
        <name>(6S)-NADPHX</name>
        <dbReference type="ChEBI" id="CHEBI:64076"/>
    </ligand>
</feature>
<dbReference type="NCBIfam" id="TIGR00196">
    <property type="entry name" value="yjeF_cterm"/>
    <property type="match status" value="1"/>
</dbReference>
<feature type="binding site" evidence="17">
    <location>
        <position position="386"/>
    </location>
    <ligand>
        <name>(6S)-NADPHX</name>
        <dbReference type="ChEBI" id="CHEBI:64076"/>
    </ligand>
</feature>
<dbReference type="InterPro" id="IPR004443">
    <property type="entry name" value="YjeF_N_dom"/>
</dbReference>
<evidence type="ECO:0000256" key="13">
    <source>
        <dbReference type="ARBA" id="ARBA00023268"/>
    </source>
</evidence>
<dbReference type="PROSITE" id="PS01050">
    <property type="entry name" value="YJEF_C_2"/>
    <property type="match status" value="1"/>
</dbReference>
<feature type="binding site" evidence="17">
    <location>
        <position position="330"/>
    </location>
    <ligand>
        <name>(6S)-NADPHX</name>
        <dbReference type="ChEBI" id="CHEBI:64076"/>
    </ligand>
</feature>
<comment type="catalytic activity">
    <reaction evidence="2 18 19">
        <text>(6R)-NADPHX = (6S)-NADPHX</text>
        <dbReference type="Rhea" id="RHEA:32227"/>
        <dbReference type="ChEBI" id="CHEBI:64076"/>
        <dbReference type="ChEBI" id="CHEBI:64077"/>
        <dbReference type="EC" id="5.1.99.6"/>
    </reaction>
</comment>
<dbReference type="GO" id="GO:0110051">
    <property type="term" value="P:metabolite repair"/>
    <property type="evidence" value="ECO:0007669"/>
    <property type="project" value="TreeGrafter"/>
</dbReference>
<evidence type="ECO:0000256" key="2">
    <source>
        <dbReference type="ARBA" id="ARBA00000909"/>
    </source>
</evidence>
<feature type="binding site" evidence="18">
    <location>
        <position position="139"/>
    </location>
    <ligand>
        <name>K(+)</name>
        <dbReference type="ChEBI" id="CHEBI:29103"/>
    </ligand>
</feature>
<dbReference type="PIRSF" id="PIRSF017184">
    <property type="entry name" value="Nnr"/>
    <property type="match status" value="1"/>
</dbReference>
<dbReference type="Gene3D" id="3.40.50.10260">
    <property type="entry name" value="YjeF N-terminal domain"/>
    <property type="match status" value="1"/>
</dbReference>
<dbReference type="PROSITE" id="PS51385">
    <property type="entry name" value="YJEF_N"/>
    <property type="match status" value="1"/>
</dbReference>
<comment type="similarity">
    <text evidence="18">Belongs to the NnrE/AIBP family.</text>
</comment>
<dbReference type="eggNOG" id="COG0062">
    <property type="taxonomic scope" value="Bacteria"/>
</dbReference>
<dbReference type="eggNOG" id="COG0063">
    <property type="taxonomic scope" value="Bacteria"/>
</dbReference>
<feature type="binding site" evidence="17">
    <location>
        <position position="451"/>
    </location>
    <ligand>
        <name>AMP</name>
        <dbReference type="ChEBI" id="CHEBI:456215"/>
    </ligand>
</feature>
<sequence>MQKTLTTLTANWAPSSLSQKVFLAQQVRQHEKAAATASGYQMYALMQRAGQGVFRHLKVIFPYVHNLLVVVGAGNNAGDGYVVATLAKFFGWQVTVAALDPDKPLHGDAYTAQQTWLSEGGEVIPWRDADFSIYDVVVDGILGTGLNGPVRGDALDLVHAINASSLPILSIDVPSGLNSDTGAPLGACVNADCTVTVVAQKAGLLTGQGKSYCGKLIYDDLDIADAFNAIATPHAYLVNYAHLPTLNKREANAHKGHFGRLLTLGANTGMPGSLRLTSEAALRTGAALVRAYCHSDSRLPISMGRPELMLASDQLSIHLDWSSCIAIGPGLGTDEWAVSLFNEVMSHLHSTQKPCVIDADGLNMLADSSASHQSALSKEYSVMTPHPGEAARLLGCSVTEIEQDRLKAAQSLANKYNAIAVLKGAGSIISNGEQSWICTDGNPGMATAGMGDTLTGIIAGLLAQKMTATQAALYGVCLHANAADNVAHQYGQRGMLASDLFEPLRVLVNPT</sequence>
<dbReference type="EC" id="4.2.1.136" evidence="19"/>
<comment type="caution">
    <text evidence="22">The sequence shown here is derived from an EMBL/GenBank/DDBJ whole genome shotgun (WGS) entry which is preliminary data.</text>
</comment>
<evidence type="ECO:0000256" key="3">
    <source>
        <dbReference type="ARBA" id="ARBA00006001"/>
    </source>
</evidence>
<dbReference type="PANTHER" id="PTHR12592">
    <property type="entry name" value="ATP-DEPENDENT (S)-NAD(P)H-HYDRATE DEHYDRATASE FAMILY MEMBER"/>
    <property type="match status" value="1"/>
</dbReference>
<dbReference type="EC" id="5.1.99.6" evidence="19"/>
<comment type="subunit">
    <text evidence="17">Homotetramer.</text>
</comment>
<dbReference type="HAMAP" id="MF_01965">
    <property type="entry name" value="NADHX_dehydratase"/>
    <property type="match status" value="1"/>
</dbReference>
<keyword evidence="8 17" id="KW-0521">NADP</keyword>
<dbReference type="SUPFAM" id="SSF64153">
    <property type="entry name" value="YjeF N-terminal domain-like"/>
    <property type="match status" value="1"/>
</dbReference>
<dbReference type="SUPFAM" id="SSF53613">
    <property type="entry name" value="Ribokinase-like"/>
    <property type="match status" value="1"/>
</dbReference>
<dbReference type="InterPro" id="IPR000631">
    <property type="entry name" value="CARKD"/>
</dbReference>
<feature type="binding site" evidence="18">
    <location>
        <position position="175"/>
    </location>
    <ligand>
        <name>K(+)</name>
        <dbReference type="ChEBI" id="CHEBI:29103"/>
    </ligand>
</feature>
<dbReference type="GO" id="GO:0052855">
    <property type="term" value="F:ADP-dependent NAD(P)H-hydrate dehydratase activity"/>
    <property type="evidence" value="ECO:0007669"/>
    <property type="project" value="UniProtKB-UniRule"/>
</dbReference>
<dbReference type="GO" id="GO:0046496">
    <property type="term" value="P:nicotinamide nucleotide metabolic process"/>
    <property type="evidence" value="ECO:0007669"/>
    <property type="project" value="UniProtKB-UniRule"/>
</dbReference>
<dbReference type="PROSITE" id="PS51383">
    <property type="entry name" value="YJEF_C_3"/>
    <property type="match status" value="1"/>
</dbReference>
<keyword evidence="10 17" id="KW-0520">NAD</keyword>
<dbReference type="InterPro" id="IPR017953">
    <property type="entry name" value="Carbohydrate_kinase_pred_CS"/>
</dbReference>
<evidence type="ECO:0000256" key="9">
    <source>
        <dbReference type="ARBA" id="ARBA00022958"/>
    </source>
</evidence>
<comment type="catalytic activity">
    <reaction evidence="16 17 19">
        <text>(6S)-NADPHX + ADP = AMP + phosphate + NADPH + H(+)</text>
        <dbReference type="Rhea" id="RHEA:32235"/>
        <dbReference type="ChEBI" id="CHEBI:15378"/>
        <dbReference type="ChEBI" id="CHEBI:43474"/>
        <dbReference type="ChEBI" id="CHEBI:57783"/>
        <dbReference type="ChEBI" id="CHEBI:64076"/>
        <dbReference type="ChEBI" id="CHEBI:456215"/>
        <dbReference type="ChEBI" id="CHEBI:456216"/>
        <dbReference type="EC" id="4.2.1.136"/>
    </reaction>
</comment>
<dbReference type="CDD" id="cd01171">
    <property type="entry name" value="YXKO-related"/>
    <property type="match status" value="1"/>
</dbReference>
<evidence type="ECO:0000256" key="17">
    <source>
        <dbReference type="HAMAP-Rule" id="MF_01965"/>
    </source>
</evidence>
<keyword evidence="7 17" id="KW-0067">ATP-binding</keyword>
<keyword evidence="11 18" id="KW-0413">Isomerase</keyword>
<feature type="binding site" evidence="17">
    <location>
        <begin position="423"/>
        <end position="427"/>
    </location>
    <ligand>
        <name>AMP</name>
        <dbReference type="ChEBI" id="CHEBI:456215"/>
    </ligand>
</feature>
<feature type="binding site" evidence="18">
    <location>
        <begin position="143"/>
        <end position="149"/>
    </location>
    <ligand>
        <name>(6S)-NADPHX</name>
        <dbReference type="ChEBI" id="CHEBI:64076"/>
    </ligand>
</feature>
<evidence type="ECO:0000256" key="5">
    <source>
        <dbReference type="ARBA" id="ARBA00022723"/>
    </source>
</evidence>
<evidence type="ECO:0000259" key="20">
    <source>
        <dbReference type="PROSITE" id="PS51383"/>
    </source>
</evidence>
<evidence type="ECO:0000256" key="14">
    <source>
        <dbReference type="ARBA" id="ARBA00025153"/>
    </source>
</evidence>
<dbReference type="NCBIfam" id="TIGR00197">
    <property type="entry name" value="yjeF_nterm"/>
    <property type="match status" value="1"/>
</dbReference>
<comment type="cofactor">
    <cofactor evidence="18 19">
        <name>K(+)</name>
        <dbReference type="ChEBI" id="CHEBI:29103"/>
    </cofactor>
    <text evidence="18 19">Binds 1 potassium ion per subunit.</text>
</comment>
<dbReference type="AlphaFoldDB" id="K6Z692"/>
<evidence type="ECO:0000256" key="6">
    <source>
        <dbReference type="ARBA" id="ARBA00022741"/>
    </source>
</evidence>
<dbReference type="Pfam" id="PF01256">
    <property type="entry name" value="Carb_kinase"/>
    <property type="match status" value="1"/>
</dbReference>
<evidence type="ECO:0000256" key="4">
    <source>
        <dbReference type="ARBA" id="ARBA00009524"/>
    </source>
</evidence>
<dbReference type="Proteomes" id="UP000006263">
    <property type="component" value="Unassembled WGS sequence"/>
</dbReference>
<dbReference type="OrthoDB" id="9806925at2"/>
<evidence type="ECO:0000256" key="1">
    <source>
        <dbReference type="ARBA" id="ARBA00000013"/>
    </source>
</evidence>
<evidence type="ECO:0000256" key="7">
    <source>
        <dbReference type="ARBA" id="ARBA00022840"/>
    </source>
</evidence>
<comment type="similarity">
    <text evidence="4 19">In the C-terminal section; belongs to the NnrD/CARKD family.</text>
</comment>
<accession>K6Z692</accession>
<dbReference type="InterPro" id="IPR036652">
    <property type="entry name" value="YjeF_N_dom_sf"/>
</dbReference>
<comment type="similarity">
    <text evidence="3 19">In the N-terminal section; belongs to the NnrE/AIBP family.</text>
</comment>
<keyword evidence="13" id="KW-0511">Multifunctional enzyme</keyword>
<evidence type="ECO:0000256" key="19">
    <source>
        <dbReference type="PIRNR" id="PIRNR017184"/>
    </source>
</evidence>
<comment type="cofactor">
    <cofactor evidence="17">
        <name>Mg(2+)</name>
        <dbReference type="ChEBI" id="CHEBI:18420"/>
    </cofactor>
</comment>
<keyword evidence="12 17" id="KW-0456">Lyase</keyword>
<dbReference type="PANTHER" id="PTHR12592:SF0">
    <property type="entry name" value="ATP-DEPENDENT (S)-NAD(P)H-HYDRATE DEHYDRATASE"/>
    <property type="match status" value="1"/>
</dbReference>
<dbReference type="GO" id="GO:0005524">
    <property type="term" value="F:ATP binding"/>
    <property type="evidence" value="ECO:0007669"/>
    <property type="project" value="UniProtKB-UniRule"/>
</dbReference>
<keyword evidence="6 17" id="KW-0547">Nucleotide-binding</keyword>
<dbReference type="Gene3D" id="3.40.1190.20">
    <property type="match status" value="1"/>
</dbReference>
<dbReference type="HAMAP" id="MF_01966">
    <property type="entry name" value="NADHX_epimerase"/>
    <property type="match status" value="1"/>
</dbReference>
<keyword evidence="9 18" id="KW-0630">Potassium</keyword>
<feature type="binding site" evidence="17">
    <location>
        <position position="452"/>
    </location>
    <ligand>
        <name>(6S)-NADPHX</name>
        <dbReference type="ChEBI" id="CHEBI:64076"/>
    </ligand>
</feature>
<comment type="catalytic activity">
    <reaction evidence="1 18 19">
        <text>(6R)-NADHX = (6S)-NADHX</text>
        <dbReference type="Rhea" id="RHEA:32215"/>
        <dbReference type="ChEBI" id="CHEBI:64074"/>
        <dbReference type="ChEBI" id="CHEBI:64075"/>
        <dbReference type="EC" id="5.1.99.6"/>
    </reaction>
</comment>
<dbReference type="EMBL" id="BAEP01000072">
    <property type="protein sequence ID" value="GAC25887.1"/>
    <property type="molecule type" value="Genomic_DNA"/>
</dbReference>
<dbReference type="Pfam" id="PF03853">
    <property type="entry name" value="YjeF_N"/>
    <property type="match status" value="1"/>
</dbReference>
<feature type="binding site" evidence="18">
    <location>
        <position position="76"/>
    </location>
    <ligand>
        <name>K(+)</name>
        <dbReference type="ChEBI" id="CHEBI:29103"/>
    </ligand>
</feature>
<comment type="similarity">
    <text evidence="17">Belongs to the NnrD/CARKD family.</text>
</comment>
<gene>
    <name evidence="18" type="primary">nnrE</name>
    <name evidence="17" type="synonym">nnrD</name>
    <name evidence="22" type="ORF">GMES_3610</name>
</gene>
<evidence type="ECO:0000256" key="8">
    <source>
        <dbReference type="ARBA" id="ARBA00022857"/>
    </source>
</evidence>
<comment type="function">
    <text evidence="14 19">Bifunctional enzyme that catalyzes the epimerization of the S- and R-forms of NAD(P)HX and the dehydration of the S-form of NAD(P)HX at the expense of ADP, which is converted to AMP. This allows the repair of both epimers of NAD(P)HX, a damaged form of NAD(P)H that is a result of enzymatic or heat-dependent hydration.</text>
</comment>
<dbReference type="GO" id="GO:0052856">
    <property type="term" value="F:NAD(P)HX epimerase activity"/>
    <property type="evidence" value="ECO:0007669"/>
    <property type="project" value="UniProtKB-UniRule"/>
</dbReference>
<evidence type="ECO:0000256" key="15">
    <source>
        <dbReference type="ARBA" id="ARBA00048238"/>
    </source>
</evidence>